<evidence type="ECO:0000313" key="1">
    <source>
        <dbReference type="EMBL" id="KAJ8345060.1"/>
    </source>
</evidence>
<dbReference type="Proteomes" id="UP001152622">
    <property type="component" value="Chromosome 12"/>
</dbReference>
<dbReference type="EMBL" id="JAINUF010000012">
    <property type="protein sequence ID" value="KAJ8345060.1"/>
    <property type="molecule type" value="Genomic_DNA"/>
</dbReference>
<proteinExistence type="predicted"/>
<sequence length="146" mass="15420">MPLRCRCDGLMLWELCGNIMGAVAAVGPISIQPASASASSRRSGVKRCRAAVPAGRGAPWWPELAVSGSHVPDPWLYTQPPTLAIPTARPGIASQASIGHPPPDSLTVGATRETEFLLMHPSSAGAGYQLGDLTNHSRTSIPDYWH</sequence>
<reference evidence="1" key="1">
    <citation type="journal article" date="2023" name="Science">
        <title>Genome structures resolve the early diversification of teleost fishes.</title>
        <authorList>
            <person name="Parey E."/>
            <person name="Louis A."/>
            <person name="Montfort J."/>
            <person name="Bouchez O."/>
            <person name="Roques C."/>
            <person name="Iampietro C."/>
            <person name="Lluch J."/>
            <person name="Castinel A."/>
            <person name="Donnadieu C."/>
            <person name="Desvignes T."/>
            <person name="Floi Bucao C."/>
            <person name="Jouanno E."/>
            <person name="Wen M."/>
            <person name="Mejri S."/>
            <person name="Dirks R."/>
            <person name="Jansen H."/>
            <person name="Henkel C."/>
            <person name="Chen W.J."/>
            <person name="Zahm M."/>
            <person name="Cabau C."/>
            <person name="Klopp C."/>
            <person name="Thompson A.W."/>
            <person name="Robinson-Rechavi M."/>
            <person name="Braasch I."/>
            <person name="Lecointre G."/>
            <person name="Bobe J."/>
            <person name="Postlethwait J.H."/>
            <person name="Berthelot C."/>
            <person name="Roest Crollius H."/>
            <person name="Guiguen Y."/>
        </authorList>
    </citation>
    <scope>NUCLEOTIDE SEQUENCE</scope>
    <source>
        <strain evidence="1">WJC10195</strain>
    </source>
</reference>
<name>A0A9Q1EU65_SYNKA</name>
<protein>
    <submittedName>
        <fullName evidence="1">Uncharacterized protein</fullName>
    </submittedName>
</protein>
<evidence type="ECO:0000313" key="2">
    <source>
        <dbReference type="Proteomes" id="UP001152622"/>
    </source>
</evidence>
<gene>
    <name evidence="1" type="ORF">SKAU_G00292530</name>
</gene>
<organism evidence="1 2">
    <name type="scientific">Synaphobranchus kaupii</name>
    <name type="common">Kaup's arrowtooth eel</name>
    <dbReference type="NCBI Taxonomy" id="118154"/>
    <lineage>
        <taxon>Eukaryota</taxon>
        <taxon>Metazoa</taxon>
        <taxon>Chordata</taxon>
        <taxon>Craniata</taxon>
        <taxon>Vertebrata</taxon>
        <taxon>Euteleostomi</taxon>
        <taxon>Actinopterygii</taxon>
        <taxon>Neopterygii</taxon>
        <taxon>Teleostei</taxon>
        <taxon>Anguilliformes</taxon>
        <taxon>Synaphobranchidae</taxon>
        <taxon>Synaphobranchus</taxon>
    </lineage>
</organism>
<comment type="caution">
    <text evidence="1">The sequence shown here is derived from an EMBL/GenBank/DDBJ whole genome shotgun (WGS) entry which is preliminary data.</text>
</comment>
<keyword evidence="2" id="KW-1185">Reference proteome</keyword>
<accession>A0A9Q1EU65</accession>
<dbReference type="AlphaFoldDB" id="A0A9Q1EU65"/>